<accession>A0A553JWM1</accession>
<dbReference type="AlphaFoldDB" id="A0A553JWM1"/>
<sequence>MGSGLGGSARAATSPPKREEVVAADLAGDLDLAVDLARATIHAGDSAEDLAVRVRTLLLLARTLRHREDHSSLADARSLTRTVLALARLTESGGGTLTAAAELELAACLAAAGLYRQAHEAAKVLRHHPNHRLAGWAWSTMGQANLGARRPAAAVSAISNALAEFARADPGQRILGTRTRLGAALLATGDVAQAADLLTGDLPSWREPGASRRLRIQHHLTTAAALRGTGEIGGAVRLLRQVDALLAGRTGMDFTRVRFHHEYATCLRIWGQLADAQHQFDLGEQVRAGLAGVPRPGLRHDRSPVPDTPLPVASVIAPQDPLEELQASADELSVAVESDVTSRGVRLATGRWRRDLGSVRFALLMVQDTEGADAIVERVERLEGMPDGERAEAMLLVEAGEGLARPDSLHPLQAERLLRRALVRLERLTGLELWRARAELALAKVLRSDNREEALRHALAAVQRLDEERFRMRHRDLRGNWLAEVFHPASHLAIELALECGRTEVAADLVIFSRVAGVVAPGDLAARQGELPLTAVPRLYYTDGNRSDLGSGGSCLFL</sequence>
<dbReference type="EMBL" id="VKKG01000006">
    <property type="protein sequence ID" value="TRY16871.1"/>
    <property type="molecule type" value="Genomic_DNA"/>
</dbReference>
<evidence type="ECO:0000313" key="2">
    <source>
        <dbReference type="Proteomes" id="UP000317638"/>
    </source>
</evidence>
<name>A0A553JWM1_9ACTN</name>
<gene>
    <name evidence="1" type="ORF">FOJ82_13440</name>
</gene>
<proteinExistence type="predicted"/>
<keyword evidence="2" id="KW-1185">Reference proteome</keyword>
<protein>
    <recommendedName>
        <fullName evidence="3">Tetratricopeptide repeat protein</fullName>
    </recommendedName>
</protein>
<dbReference type="InterPro" id="IPR011990">
    <property type="entry name" value="TPR-like_helical_dom_sf"/>
</dbReference>
<evidence type="ECO:0000313" key="1">
    <source>
        <dbReference type="EMBL" id="TRY16871.1"/>
    </source>
</evidence>
<dbReference type="RefSeq" id="WP_143939014.1">
    <property type="nucleotide sequence ID" value="NZ_VKKG01000006.1"/>
</dbReference>
<dbReference type="Gene3D" id="1.25.40.10">
    <property type="entry name" value="Tetratricopeptide repeat domain"/>
    <property type="match status" value="1"/>
</dbReference>
<organism evidence="1 2">
    <name type="scientific">Tessaracoccus rhinocerotis</name>
    <dbReference type="NCBI Taxonomy" id="1689449"/>
    <lineage>
        <taxon>Bacteria</taxon>
        <taxon>Bacillati</taxon>
        <taxon>Actinomycetota</taxon>
        <taxon>Actinomycetes</taxon>
        <taxon>Propionibacteriales</taxon>
        <taxon>Propionibacteriaceae</taxon>
        <taxon>Tessaracoccus</taxon>
    </lineage>
</organism>
<dbReference type="OrthoDB" id="3724374at2"/>
<comment type="caution">
    <text evidence="1">The sequence shown here is derived from an EMBL/GenBank/DDBJ whole genome shotgun (WGS) entry which is preliminary data.</text>
</comment>
<evidence type="ECO:0008006" key="3">
    <source>
        <dbReference type="Google" id="ProtNLM"/>
    </source>
</evidence>
<reference evidence="1 2" key="1">
    <citation type="submission" date="2019-07" db="EMBL/GenBank/DDBJ databases">
        <authorList>
            <person name="Zhou L.-Y."/>
        </authorList>
    </citation>
    <scope>NUCLEOTIDE SEQUENCE [LARGE SCALE GENOMIC DNA]</scope>
    <source>
        <strain evidence="1 2">YIM 101269</strain>
    </source>
</reference>
<dbReference type="Proteomes" id="UP000317638">
    <property type="component" value="Unassembled WGS sequence"/>
</dbReference>